<proteinExistence type="predicted"/>
<protein>
    <recommendedName>
        <fullName evidence="1">Helicase ATP-binding domain-containing protein</fullName>
    </recommendedName>
</protein>
<dbReference type="InterPro" id="IPR038718">
    <property type="entry name" value="SNF2-like_sf"/>
</dbReference>
<accession>A0A564YY83</accession>
<organism evidence="2 3">
    <name type="scientific">Hymenolepis diminuta</name>
    <name type="common">Rat tapeworm</name>
    <dbReference type="NCBI Taxonomy" id="6216"/>
    <lineage>
        <taxon>Eukaryota</taxon>
        <taxon>Metazoa</taxon>
        <taxon>Spiralia</taxon>
        <taxon>Lophotrochozoa</taxon>
        <taxon>Platyhelminthes</taxon>
        <taxon>Cestoda</taxon>
        <taxon>Eucestoda</taxon>
        <taxon>Cyclophyllidea</taxon>
        <taxon>Hymenolepididae</taxon>
        <taxon>Hymenolepis</taxon>
    </lineage>
</organism>
<feature type="non-terminal residue" evidence="2">
    <location>
        <position position="158"/>
    </location>
</feature>
<dbReference type="InterPro" id="IPR000330">
    <property type="entry name" value="SNF2_N"/>
</dbReference>
<dbReference type="Proteomes" id="UP000321570">
    <property type="component" value="Unassembled WGS sequence"/>
</dbReference>
<dbReference type="EMBL" id="CABIJS010000444">
    <property type="protein sequence ID" value="VUZ51683.1"/>
    <property type="molecule type" value="Genomic_DNA"/>
</dbReference>
<dbReference type="Gene3D" id="3.40.50.10810">
    <property type="entry name" value="Tandem AAA-ATPase domain"/>
    <property type="match status" value="1"/>
</dbReference>
<dbReference type="InterPro" id="IPR014001">
    <property type="entry name" value="Helicase_ATP-bd"/>
</dbReference>
<dbReference type="GO" id="GO:0005524">
    <property type="term" value="F:ATP binding"/>
    <property type="evidence" value="ECO:0007669"/>
    <property type="project" value="InterPro"/>
</dbReference>
<keyword evidence="3" id="KW-1185">Reference proteome</keyword>
<dbReference type="PANTHER" id="PTHR10799">
    <property type="entry name" value="SNF2/RAD54 HELICASE FAMILY"/>
    <property type="match status" value="1"/>
</dbReference>
<gene>
    <name evidence="2" type="ORF">WMSIL1_LOCUS10209</name>
</gene>
<evidence type="ECO:0000259" key="1">
    <source>
        <dbReference type="PROSITE" id="PS51192"/>
    </source>
</evidence>
<dbReference type="Pfam" id="PF00176">
    <property type="entry name" value="SNF2-rel_dom"/>
    <property type="match status" value="1"/>
</dbReference>
<feature type="domain" description="Helicase ATP-binding" evidence="1">
    <location>
        <begin position="1"/>
        <end position="91"/>
    </location>
</feature>
<name>A0A564YY83_HYMDI</name>
<sequence length="158" mass="18294">MVTSEIQDLQRGILPVVITTYETAIKDCSFLSRISFKAMIVDEAQRIKRAASKLYQCLQTYDAEMRLVVTGTPLQNNISELWMLLHFLLPEIFPMVADFARWFDPATLMDQMGRDRLAAQEAEHALITNLRNIIHPFMLRRTKAQVDFKLPPKREVIL</sequence>
<dbReference type="AlphaFoldDB" id="A0A564YY83"/>
<dbReference type="InterPro" id="IPR027417">
    <property type="entry name" value="P-loop_NTPase"/>
</dbReference>
<dbReference type="PROSITE" id="PS51192">
    <property type="entry name" value="HELICASE_ATP_BIND_1"/>
    <property type="match status" value="1"/>
</dbReference>
<dbReference type="SUPFAM" id="SSF52540">
    <property type="entry name" value="P-loop containing nucleoside triphosphate hydrolases"/>
    <property type="match status" value="1"/>
</dbReference>
<evidence type="ECO:0000313" key="2">
    <source>
        <dbReference type="EMBL" id="VUZ51683.1"/>
    </source>
</evidence>
<reference evidence="2 3" key="1">
    <citation type="submission" date="2019-07" db="EMBL/GenBank/DDBJ databases">
        <authorList>
            <person name="Jastrzebski P J."/>
            <person name="Paukszto L."/>
            <person name="Jastrzebski P J."/>
        </authorList>
    </citation>
    <scope>NUCLEOTIDE SEQUENCE [LARGE SCALE GENOMIC DNA]</scope>
    <source>
        <strain evidence="2 3">WMS-il1</strain>
    </source>
</reference>
<evidence type="ECO:0000313" key="3">
    <source>
        <dbReference type="Proteomes" id="UP000321570"/>
    </source>
</evidence>